<evidence type="ECO:0000256" key="2">
    <source>
        <dbReference type="ARBA" id="ARBA00022723"/>
    </source>
</evidence>
<feature type="region of interest" description="Disordered" evidence="3">
    <location>
        <begin position="356"/>
        <end position="376"/>
    </location>
</feature>
<protein>
    <recommendedName>
        <fullName evidence="4">DDE Tnp4 domain-containing protein</fullName>
    </recommendedName>
</protein>
<accession>A0A210QH96</accession>
<feature type="domain" description="DDE Tnp4" evidence="4">
    <location>
        <begin position="8"/>
        <end position="176"/>
    </location>
</feature>
<dbReference type="GO" id="GO:0046872">
    <property type="term" value="F:metal ion binding"/>
    <property type="evidence" value="ECO:0007669"/>
    <property type="project" value="UniProtKB-KW"/>
</dbReference>
<dbReference type="EMBL" id="NEDP02003662">
    <property type="protein sequence ID" value="OWF48138.1"/>
    <property type="molecule type" value="Genomic_DNA"/>
</dbReference>
<comment type="caution">
    <text evidence="5">The sequence shown here is derived from an EMBL/GenBank/DDBJ whole genome shotgun (WGS) entry which is preliminary data.</text>
</comment>
<dbReference type="AlphaFoldDB" id="A0A210QH96"/>
<gene>
    <name evidence="5" type="ORF">KP79_PYT01246</name>
</gene>
<reference evidence="5 6" key="1">
    <citation type="journal article" date="2017" name="Nat. Ecol. Evol.">
        <title>Scallop genome provides insights into evolution of bilaterian karyotype and development.</title>
        <authorList>
            <person name="Wang S."/>
            <person name="Zhang J."/>
            <person name="Jiao W."/>
            <person name="Li J."/>
            <person name="Xun X."/>
            <person name="Sun Y."/>
            <person name="Guo X."/>
            <person name="Huan P."/>
            <person name="Dong B."/>
            <person name="Zhang L."/>
            <person name="Hu X."/>
            <person name="Sun X."/>
            <person name="Wang J."/>
            <person name="Zhao C."/>
            <person name="Wang Y."/>
            <person name="Wang D."/>
            <person name="Huang X."/>
            <person name="Wang R."/>
            <person name="Lv J."/>
            <person name="Li Y."/>
            <person name="Zhang Z."/>
            <person name="Liu B."/>
            <person name="Lu W."/>
            <person name="Hui Y."/>
            <person name="Liang J."/>
            <person name="Zhou Z."/>
            <person name="Hou R."/>
            <person name="Li X."/>
            <person name="Liu Y."/>
            <person name="Li H."/>
            <person name="Ning X."/>
            <person name="Lin Y."/>
            <person name="Zhao L."/>
            <person name="Xing Q."/>
            <person name="Dou J."/>
            <person name="Li Y."/>
            <person name="Mao J."/>
            <person name="Guo H."/>
            <person name="Dou H."/>
            <person name="Li T."/>
            <person name="Mu C."/>
            <person name="Jiang W."/>
            <person name="Fu Q."/>
            <person name="Fu X."/>
            <person name="Miao Y."/>
            <person name="Liu J."/>
            <person name="Yu Q."/>
            <person name="Li R."/>
            <person name="Liao H."/>
            <person name="Li X."/>
            <person name="Kong Y."/>
            <person name="Jiang Z."/>
            <person name="Chourrout D."/>
            <person name="Li R."/>
            <person name="Bao Z."/>
        </authorList>
    </citation>
    <scope>NUCLEOTIDE SEQUENCE [LARGE SCALE GENOMIC DNA]</scope>
    <source>
        <strain evidence="5 6">PY_sf001</strain>
    </source>
</reference>
<evidence type="ECO:0000256" key="1">
    <source>
        <dbReference type="ARBA" id="ARBA00001968"/>
    </source>
</evidence>
<dbReference type="Proteomes" id="UP000242188">
    <property type="component" value="Unassembled WGS sequence"/>
</dbReference>
<comment type="cofactor">
    <cofactor evidence="1">
        <name>a divalent metal cation</name>
        <dbReference type="ChEBI" id="CHEBI:60240"/>
    </cofactor>
</comment>
<evidence type="ECO:0000313" key="6">
    <source>
        <dbReference type="Proteomes" id="UP000242188"/>
    </source>
</evidence>
<dbReference type="InterPro" id="IPR027806">
    <property type="entry name" value="HARBI1_dom"/>
</dbReference>
<dbReference type="Pfam" id="PF13359">
    <property type="entry name" value="DDE_Tnp_4"/>
    <property type="match status" value="1"/>
</dbReference>
<dbReference type="PANTHER" id="PTHR23080">
    <property type="entry name" value="THAP DOMAIN PROTEIN"/>
    <property type="match status" value="1"/>
</dbReference>
<dbReference type="OrthoDB" id="6109565at2759"/>
<keyword evidence="2" id="KW-0479">Metal-binding</keyword>
<keyword evidence="6" id="KW-1185">Reference proteome</keyword>
<sequence>MEPAILVIDGTYIYIQKSGQFMFQRRSYSMHKHRPLVKPMMFVTTTGYIVSVLGPYFADSKNNDASILSQILNSNIEEIKEWIQENDVFVVDRGFRDSLDLLKQLGIQTEMLSFSKQKQQHTVGESNASRLVTKIRGVVEAVNGRLKTWKYLDRVLPNSQIPYVGDIVRIVCAICNKFSTKISTGDAEKDQVIGSKMLYLSKKQNTLQESIDRDGLANRPSKWQRMDTSSEIDFPVMTEEDLRNLTLGVYQLKLARAYTQEHMSESGGYEVSVCKVDANLISAKIQSRHISSKAYQLWVFFDECTVQGWYCKCRAGARVVGTCSHVASVVWYMGFARHLDKTFDFSKDWTQYLQDASHTPEPLSVDESDDEGKTEE</sequence>
<evidence type="ECO:0000256" key="3">
    <source>
        <dbReference type="SAM" id="MobiDB-lite"/>
    </source>
</evidence>
<evidence type="ECO:0000259" key="4">
    <source>
        <dbReference type="Pfam" id="PF13359"/>
    </source>
</evidence>
<organism evidence="5 6">
    <name type="scientific">Mizuhopecten yessoensis</name>
    <name type="common">Japanese scallop</name>
    <name type="synonym">Patinopecten yessoensis</name>
    <dbReference type="NCBI Taxonomy" id="6573"/>
    <lineage>
        <taxon>Eukaryota</taxon>
        <taxon>Metazoa</taxon>
        <taxon>Spiralia</taxon>
        <taxon>Lophotrochozoa</taxon>
        <taxon>Mollusca</taxon>
        <taxon>Bivalvia</taxon>
        <taxon>Autobranchia</taxon>
        <taxon>Pteriomorphia</taxon>
        <taxon>Pectinida</taxon>
        <taxon>Pectinoidea</taxon>
        <taxon>Pectinidae</taxon>
        <taxon>Mizuhopecten</taxon>
    </lineage>
</organism>
<evidence type="ECO:0000313" key="5">
    <source>
        <dbReference type="EMBL" id="OWF48138.1"/>
    </source>
</evidence>
<proteinExistence type="predicted"/>
<feature type="compositionally biased region" description="Acidic residues" evidence="3">
    <location>
        <begin position="364"/>
        <end position="376"/>
    </location>
</feature>
<name>A0A210QH96_MIZYE</name>